<dbReference type="PANTHER" id="PTHR30632">
    <property type="entry name" value="MOLYBDATE-BINDING PERIPLASMIC PROTEIN"/>
    <property type="match status" value="1"/>
</dbReference>
<evidence type="ECO:0000313" key="6">
    <source>
        <dbReference type="Proteomes" id="UP000236286"/>
    </source>
</evidence>
<name>A0A2J7THZ9_METSI</name>
<reference evidence="5 6" key="1">
    <citation type="submission" date="2017-10" db="EMBL/GenBank/DDBJ databases">
        <title>Genome announcement of Methylocella silvestris TVC from permafrost.</title>
        <authorList>
            <person name="Wang J."/>
            <person name="Geng K."/>
            <person name="Ul-Haque F."/>
            <person name="Crombie A.T."/>
            <person name="Street L.E."/>
            <person name="Wookey P.A."/>
            <person name="Murrell J.C."/>
            <person name="Pratscher J."/>
        </authorList>
    </citation>
    <scope>NUCLEOTIDE SEQUENCE [LARGE SCALE GENOMIC DNA]</scope>
    <source>
        <strain evidence="5 6">TVC</strain>
    </source>
</reference>
<dbReference type="SUPFAM" id="SSF53850">
    <property type="entry name" value="Periplasmic binding protein-like II"/>
    <property type="match status" value="1"/>
</dbReference>
<dbReference type="InterPro" id="IPR005950">
    <property type="entry name" value="ModA"/>
</dbReference>
<keyword evidence="2" id="KW-0479">Metal-binding</keyword>
<dbReference type="Gene3D" id="3.40.190.10">
    <property type="entry name" value="Periplasmic binding protein-like II"/>
    <property type="match status" value="2"/>
</dbReference>
<protein>
    <submittedName>
        <fullName evidence="5">Molybdate ABC transporter substrate-binding protein</fullName>
    </submittedName>
</protein>
<dbReference type="Pfam" id="PF13531">
    <property type="entry name" value="SBP_bac_11"/>
    <property type="match status" value="1"/>
</dbReference>
<comment type="caution">
    <text evidence="5">The sequence shown here is derived from an EMBL/GenBank/DDBJ whole genome shotgun (WGS) entry which is preliminary data.</text>
</comment>
<evidence type="ECO:0000256" key="1">
    <source>
        <dbReference type="ARBA" id="ARBA00009175"/>
    </source>
</evidence>
<dbReference type="NCBIfam" id="TIGR01256">
    <property type="entry name" value="modA"/>
    <property type="match status" value="1"/>
</dbReference>
<evidence type="ECO:0000256" key="3">
    <source>
        <dbReference type="ARBA" id="ARBA00022729"/>
    </source>
</evidence>
<evidence type="ECO:0000313" key="5">
    <source>
        <dbReference type="EMBL" id="PNG26382.1"/>
    </source>
</evidence>
<dbReference type="InterPro" id="IPR050682">
    <property type="entry name" value="ModA/WtpA"/>
</dbReference>
<dbReference type="AlphaFoldDB" id="A0A2J7THZ9"/>
<evidence type="ECO:0000256" key="4">
    <source>
        <dbReference type="SAM" id="SignalP"/>
    </source>
</evidence>
<dbReference type="PANTHER" id="PTHR30632:SF14">
    <property type="entry name" value="TUNGSTATE_MOLYBDATE_CHROMATE-BINDING PROTEIN MODA"/>
    <property type="match status" value="1"/>
</dbReference>
<proteinExistence type="inferred from homology"/>
<dbReference type="OrthoDB" id="9785015at2"/>
<dbReference type="Proteomes" id="UP000236286">
    <property type="component" value="Unassembled WGS sequence"/>
</dbReference>
<organism evidence="5 6">
    <name type="scientific">Methylocella silvestris</name>
    <dbReference type="NCBI Taxonomy" id="199596"/>
    <lineage>
        <taxon>Bacteria</taxon>
        <taxon>Pseudomonadati</taxon>
        <taxon>Pseudomonadota</taxon>
        <taxon>Alphaproteobacteria</taxon>
        <taxon>Hyphomicrobiales</taxon>
        <taxon>Beijerinckiaceae</taxon>
        <taxon>Methylocella</taxon>
    </lineage>
</organism>
<feature type="signal peptide" evidence="4">
    <location>
        <begin position="1"/>
        <end position="37"/>
    </location>
</feature>
<feature type="chain" id="PRO_5018113713" evidence="4">
    <location>
        <begin position="38"/>
        <end position="297"/>
    </location>
</feature>
<dbReference type="GO" id="GO:0015689">
    <property type="term" value="P:molybdate ion transport"/>
    <property type="evidence" value="ECO:0007669"/>
    <property type="project" value="InterPro"/>
</dbReference>
<evidence type="ECO:0000256" key="2">
    <source>
        <dbReference type="ARBA" id="ARBA00022723"/>
    </source>
</evidence>
<keyword evidence="3 4" id="KW-0732">Signal</keyword>
<accession>A0A2J7THZ9</accession>
<dbReference type="GO" id="GO:0030973">
    <property type="term" value="F:molybdate ion binding"/>
    <property type="evidence" value="ECO:0007669"/>
    <property type="project" value="TreeGrafter"/>
</dbReference>
<dbReference type="EMBL" id="PDZR01000007">
    <property type="protein sequence ID" value="PNG26382.1"/>
    <property type="molecule type" value="Genomic_DNA"/>
</dbReference>
<sequence>MGAASLGKEKIMLSRKKRKLTFAAVATLAMACSPAYATTTTITIGVAANFSTTLNAIINSFSSYYSGTYTYKFVTVVDSTTNLKNAIISGAGAGPYDLFLSADFAAPQQLYTSYSSLVVGSPFQYATGSLVLWSGATNHVDISGGLPSPLTTNFVLADPTKAPYGKAASQVLSSAPWSIPTSTTYPSGYAQTRPNINTTYAAVKDGTFPYGFVAKSAVCTKPSTTEVWYDSTHTSHHEYLYNDAAHPYDQIKQYGVKVVKSRTADQETELTNFLNFLTGVGTTLGTAKIQYYCYQLP</sequence>
<gene>
    <name evidence="5" type="primary">modA</name>
    <name evidence="5" type="ORF">CR492_08205</name>
</gene>
<dbReference type="GO" id="GO:0046872">
    <property type="term" value="F:metal ion binding"/>
    <property type="evidence" value="ECO:0007669"/>
    <property type="project" value="UniProtKB-KW"/>
</dbReference>
<comment type="similarity">
    <text evidence="1">Belongs to the bacterial solute-binding protein ModA family.</text>
</comment>